<reference evidence="1 2" key="1">
    <citation type="submission" date="2019-05" db="EMBL/GenBank/DDBJ databases">
        <title>Another draft genome of Portunus trituberculatus and its Hox gene families provides insights of decapod evolution.</title>
        <authorList>
            <person name="Jeong J.-H."/>
            <person name="Song I."/>
            <person name="Kim S."/>
            <person name="Choi T."/>
            <person name="Kim D."/>
            <person name="Ryu S."/>
            <person name="Kim W."/>
        </authorList>
    </citation>
    <scope>NUCLEOTIDE SEQUENCE [LARGE SCALE GENOMIC DNA]</scope>
    <source>
        <tissue evidence="1">Muscle</tissue>
    </source>
</reference>
<accession>A0A5B7EFW8</accession>
<protein>
    <submittedName>
        <fullName evidence="1">Uncharacterized protein</fullName>
    </submittedName>
</protein>
<dbReference type="Proteomes" id="UP000324222">
    <property type="component" value="Unassembled WGS sequence"/>
</dbReference>
<dbReference type="EMBL" id="VSRR010002528">
    <property type="protein sequence ID" value="MPC31913.1"/>
    <property type="molecule type" value="Genomic_DNA"/>
</dbReference>
<dbReference type="AlphaFoldDB" id="A0A5B7EFW8"/>
<organism evidence="1 2">
    <name type="scientific">Portunus trituberculatus</name>
    <name type="common">Swimming crab</name>
    <name type="synonym">Neptunus trituberculatus</name>
    <dbReference type="NCBI Taxonomy" id="210409"/>
    <lineage>
        <taxon>Eukaryota</taxon>
        <taxon>Metazoa</taxon>
        <taxon>Ecdysozoa</taxon>
        <taxon>Arthropoda</taxon>
        <taxon>Crustacea</taxon>
        <taxon>Multicrustacea</taxon>
        <taxon>Malacostraca</taxon>
        <taxon>Eumalacostraca</taxon>
        <taxon>Eucarida</taxon>
        <taxon>Decapoda</taxon>
        <taxon>Pleocyemata</taxon>
        <taxon>Brachyura</taxon>
        <taxon>Eubrachyura</taxon>
        <taxon>Portunoidea</taxon>
        <taxon>Portunidae</taxon>
        <taxon>Portuninae</taxon>
        <taxon>Portunus</taxon>
    </lineage>
</organism>
<comment type="caution">
    <text evidence="1">The sequence shown here is derived from an EMBL/GenBank/DDBJ whole genome shotgun (WGS) entry which is preliminary data.</text>
</comment>
<proteinExistence type="predicted"/>
<evidence type="ECO:0000313" key="1">
    <source>
        <dbReference type="EMBL" id="MPC31913.1"/>
    </source>
</evidence>
<gene>
    <name evidence="1" type="ORF">E2C01_025213</name>
</gene>
<keyword evidence="2" id="KW-1185">Reference proteome</keyword>
<evidence type="ECO:0000313" key="2">
    <source>
        <dbReference type="Proteomes" id="UP000324222"/>
    </source>
</evidence>
<sequence length="79" mass="8958">MTVPPQEWQVIGSIDKLHLQNWHSQPLLQHAVLNTSVPARCRPKAPPAVGPEMLHHVERCWLTAVFRVPSILLTHNCEP</sequence>
<name>A0A5B7EFW8_PORTR</name>